<protein>
    <submittedName>
        <fullName evidence="3">DEBR0S1_08614g1_1</fullName>
    </submittedName>
</protein>
<reference evidence="3 4" key="1">
    <citation type="submission" date="2019-07" db="EMBL/GenBank/DDBJ databases">
        <authorList>
            <person name="Friedrich A."/>
            <person name="Schacherer J."/>
        </authorList>
    </citation>
    <scope>NUCLEOTIDE SEQUENCE [LARGE SCALE GENOMIC DNA]</scope>
</reference>
<accession>A0A7D9CUV0</accession>
<proteinExistence type="predicted"/>
<keyword evidence="4" id="KW-1185">Reference proteome</keyword>
<feature type="domain" description="BHLH" evidence="2">
    <location>
        <begin position="204"/>
        <end position="277"/>
    </location>
</feature>
<dbReference type="SUPFAM" id="SSF47459">
    <property type="entry name" value="HLH, helix-loop-helix DNA-binding domain"/>
    <property type="match status" value="1"/>
</dbReference>
<sequence>MFKFPFPMEHPAPETQKSSHPHKSENSNDIIPSSSWMDYIETTFPPEASESVDDNRIPKDYDYRHPIRSGSDVSTNSSTSSSIISSGQSESLSSEVPVLCSSSASDIKSQDDEATDGHESILPTGSNAGIDFMTSLMEQYQKSEDHSITHVPIGGSHSTQNTRFSHHGPIDSTQNSLASFSVINPKTFKSSIVLRSTKKRAVSHQRKAHSKIERKYRININSKIARLQKLVPWMCDDDISFQISPDGNIKPPRLKQEVRKLNKSMILDIVTRYIIHLKEENRILRSKVTTYESNAII</sequence>
<evidence type="ECO:0000259" key="2">
    <source>
        <dbReference type="PROSITE" id="PS50888"/>
    </source>
</evidence>
<dbReference type="InterPro" id="IPR036638">
    <property type="entry name" value="HLH_DNA-bd_sf"/>
</dbReference>
<dbReference type="AlphaFoldDB" id="A0A7D9CUV0"/>
<evidence type="ECO:0000313" key="3">
    <source>
        <dbReference type="EMBL" id="VUG16135.1"/>
    </source>
</evidence>
<evidence type="ECO:0000256" key="1">
    <source>
        <dbReference type="SAM" id="MobiDB-lite"/>
    </source>
</evidence>
<dbReference type="PANTHER" id="PTHR47336">
    <property type="entry name" value="TRANSCRIPTION FACTOR HMS1-RELATED"/>
    <property type="match status" value="1"/>
</dbReference>
<dbReference type="InterPro" id="IPR011598">
    <property type="entry name" value="bHLH_dom"/>
</dbReference>
<dbReference type="InterPro" id="IPR052099">
    <property type="entry name" value="Regulatory_TF_Diverse"/>
</dbReference>
<gene>
    <name evidence="3" type="ORF">DEBR0S1_08614G</name>
</gene>
<feature type="region of interest" description="Disordered" evidence="1">
    <location>
        <begin position="141"/>
        <end position="170"/>
    </location>
</feature>
<feature type="compositionally biased region" description="Basic and acidic residues" evidence="1">
    <location>
        <begin position="53"/>
        <end position="65"/>
    </location>
</feature>
<feature type="region of interest" description="Disordered" evidence="1">
    <location>
        <begin position="1"/>
        <end position="126"/>
    </location>
</feature>
<dbReference type="CDD" id="cd11395">
    <property type="entry name" value="bHLHzip_SREBP_like"/>
    <property type="match status" value="1"/>
</dbReference>
<dbReference type="Proteomes" id="UP000478008">
    <property type="component" value="Unassembled WGS sequence"/>
</dbReference>
<dbReference type="EMBL" id="CABFWN010000001">
    <property type="protein sequence ID" value="VUG16135.1"/>
    <property type="molecule type" value="Genomic_DNA"/>
</dbReference>
<dbReference type="GO" id="GO:0046983">
    <property type="term" value="F:protein dimerization activity"/>
    <property type="evidence" value="ECO:0007669"/>
    <property type="project" value="InterPro"/>
</dbReference>
<feature type="compositionally biased region" description="Low complexity" evidence="1">
    <location>
        <begin position="69"/>
        <end position="96"/>
    </location>
</feature>
<feature type="compositionally biased region" description="Basic and acidic residues" evidence="1">
    <location>
        <begin position="108"/>
        <end position="119"/>
    </location>
</feature>
<dbReference type="Pfam" id="PF00010">
    <property type="entry name" value="HLH"/>
    <property type="match status" value="1"/>
</dbReference>
<feature type="compositionally biased region" description="Polar residues" evidence="1">
    <location>
        <begin position="27"/>
        <end position="36"/>
    </location>
</feature>
<dbReference type="SMART" id="SM00353">
    <property type="entry name" value="HLH"/>
    <property type="match status" value="1"/>
</dbReference>
<organism evidence="3 4">
    <name type="scientific">Dekkera bruxellensis</name>
    <name type="common">Brettanomyces custersii</name>
    <dbReference type="NCBI Taxonomy" id="5007"/>
    <lineage>
        <taxon>Eukaryota</taxon>
        <taxon>Fungi</taxon>
        <taxon>Dikarya</taxon>
        <taxon>Ascomycota</taxon>
        <taxon>Saccharomycotina</taxon>
        <taxon>Pichiomycetes</taxon>
        <taxon>Pichiales</taxon>
        <taxon>Pichiaceae</taxon>
        <taxon>Brettanomyces</taxon>
    </lineage>
</organism>
<dbReference type="PROSITE" id="PS50888">
    <property type="entry name" value="BHLH"/>
    <property type="match status" value="1"/>
</dbReference>
<dbReference type="PANTHER" id="PTHR47336:SF3">
    <property type="entry name" value="SERINE-RICH PROTEIN TYE7"/>
    <property type="match status" value="1"/>
</dbReference>
<evidence type="ECO:0000313" key="4">
    <source>
        <dbReference type="Proteomes" id="UP000478008"/>
    </source>
</evidence>
<dbReference type="Gene3D" id="4.10.280.10">
    <property type="entry name" value="Helix-loop-helix DNA-binding domain"/>
    <property type="match status" value="1"/>
</dbReference>
<name>A0A7D9CUV0_DEKBR</name>